<organism evidence="1 2">
    <name type="scientific">Microcystis aeruginosa Ma_SC_T_19800800_S464</name>
    <dbReference type="NCBI Taxonomy" id="2486257"/>
    <lineage>
        <taxon>Bacteria</taxon>
        <taxon>Bacillati</taxon>
        <taxon>Cyanobacteriota</taxon>
        <taxon>Cyanophyceae</taxon>
        <taxon>Oscillatoriophycideae</taxon>
        <taxon>Chroococcales</taxon>
        <taxon>Microcystaceae</taxon>
        <taxon>Microcystis</taxon>
    </lineage>
</organism>
<comment type="caution">
    <text evidence="1">The sequence shown here is derived from an EMBL/GenBank/DDBJ whole genome shotgun (WGS) entry which is preliminary data.</text>
</comment>
<sequence length="130" mass="15142">MVVYKFFLHLKNSPERYDYPLDLTADQENDPEAIFTKEIRQAIRKHFQARSSCSINDHRLNQIIAAWVEDIREGYRETVLTLDLPLLSESNIENIQDEGYQELPPLFTPDLGAIEPMEGMFPPLEDIFNT</sequence>
<protein>
    <submittedName>
        <fullName evidence="1">Uncharacterized protein</fullName>
    </submittedName>
</protein>
<reference evidence="1 2" key="1">
    <citation type="submission" date="2019-01" db="EMBL/GenBank/DDBJ databases">
        <title>Coherence of Microcystis species and biogeography revealed through population genomics.</title>
        <authorList>
            <person name="Perez-Carrascal O.M."/>
            <person name="Terrat Y."/>
            <person name="Giani A."/>
            <person name="Fortin N."/>
            <person name="Tromas N."/>
            <person name="Shapiro B.J."/>
        </authorList>
    </citation>
    <scope>NUCLEOTIDE SEQUENCE [LARGE SCALE GENOMIC DNA]</scope>
    <source>
        <strain evidence="1">Ma_SC_T_19800800_S464</strain>
    </source>
</reference>
<name>A0A552DHZ6_MICAE</name>
<dbReference type="EMBL" id="SFBL01000185">
    <property type="protein sequence ID" value="TRU21845.1"/>
    <property type="molecule type" value="Genomic_DNA"/>
</dbReference>
<evidence type="ECO:0000313" key="1">
    <source>
        <dbReference type="EMBL" id="TRU21845.1"/>
    </source>
</evidence>
<gene>
    <name evidence="1" type="ORF">EWV81_19335</name>
</gene>
<dbReference type="Proteomes" id="UP000319313">
    <property type="component" value="Unassembled WGS sequence"/>
</dbReference>
<dbReference type="AlphaFoldDB" id="A0A552DHZ6"/>
<proteinExistence type="predicted"/>
<evidence type="ECO:0000313" key="2">
    <source>
        <dbReference type="Proteomes" id="UP000319313"/>
    </source>
</evidence>
<accession>A0A552DHZ6</accession>